<dbReference type="OrthoDB" id="86217at2157"/>
<sequence>MVWKKGMALLFGLMLITAGLAFGKAAAAETSVTVILVSDNEADSALAYYLANLTGAIVVMTAWGVYDANVTAEVMNYAPDQVIIIGGPDAVVEQYVSDLKDLNITVERWWGENRYRTNLAVIGNATLKLNIKFENSVVVVPGNDTGAIREALRRAVKVHGIVLFANNTTDPIRVMAKFQITPKNITVIHSRVMKGAMVGLVRKLKGSDGLRANLTEMEVNVTPEMAMEAINTSEERIATAEEMLANVTLPPQMERVAERMLLLAKKQLNVSKKAYEEGNYGKAYGQAIAAKAHAEFVIRVASKEWQMKVRFDPAMRATMFLHRVEIQLKVMEKAGVNVTEVRELVEQLKVAIKNKDYDTIDALMWQIQHKLLELYTHGRGKFREHIVFPARGRHGMP</sequence>
<feature type="transmembrane region" description="Helical" evidence="1">
    <location>
        <begin position="46"/>
        <end position="66"/>
    </location>
</feature>
<reference evidence="2 3" key="1">
    <citation type="submission" date="2016-04" db="EMBL/GenBank/DDBJ databases">
        <title>Complete genome sequence of Thermococcus siculi type strain RG-20.</title>
        <authorList>
            <person name="Oger P.M."/>
        </authorList>
    </citation>
    <scope>NUCLEOTIDE SEQUENCE [LARGE SCALE GENOMIC DNA]</scope>
    <source>
        <strain evidence="2 3">RG-20</strain>
    </source>
</reference>
<name>A0A2Z2MRA1_9EURY</name>
<proteinExistence type="predicted"/>
<dbReference type="RefSeq" id="WP_088856506.1">
    <property type="nucleotide sequence ID" value="NZ_CP015103.1"/>
</dbReference>
<accession>A0A2Z2MRA1</accession>
<evidence type="ECO:0000256" key="1">
    <source>
        <dbReference type="SAM" id="Phobius"/>
    </source>
</evidence>
<evidence type="ECO:0000313" key="3">
    <source>
        <dbReference type="Proteomes" id="UP000250125"/>
    </source>
</evidence>
<keyword evidence="3" id="KW-1185">Reference proteome</keyword>
<gene>
    <name evidence="2" type="ORF">A3L11_08545</name>
</gene>
<evidence type="ECO:0000313" key="2">
    <source>
        <dbReference type="EMBL" id="ASJ09274.1"/>
    </source>
</evidence>
<organism evidence="2 3">
    <name type="scientific">Thermococcus siculi</name>
    <dbReference type="NCBI Taxonomy" id="72803"/>
    <lineage>
        <taxon>Archaea</taxon>
        <taxon>Methanobacteriati</taxon>
        <taxon>Methanobacteriota</taxon>
        <taxon>Thermococci</taxon>
        <taxon>Thermococcales</taxon>
        <taxon>Thermococcaceae</taxon>
        <taxon>Thermococcus</taxon>
    </lineage>
</organism>
<keyword evidence="1" id="KW-1133">Transmembrane helix</keyword>
<dbReference type="GeneID" id="33318279"/>
<dbReference type="Gene3D" id="3.40.50.12090">
    <property type="match status" value="1"/>
</dbReference>
<dbReference type="KEGG" id="tsl:A3L11_08545"/>
<keyword evidence="1" id="KW-0812">Transmembrane</keyword>
<dbReference type="AlphaFoldDB" id="A0A2Z2MRA1"/>
<protein>
    <recommendedName>
        <fullName evidence="4">Cell wall-binding repeat 2 family protein</fullName>
    </recommendedName>
</protein>
<dbReference type="Proteomes" id="UP000250125">
    <property type="component" value="Chromosome"/>
</dbReference>
<dbReference type="EMBL" id="CP015103">
    <property type="protein sequence ID" value="ASJ09274.1"/>
    <property type="molecule type" value="Genomic_DNA"/>
</dbReference>
<evidence type="ECO:0008006" key="4">
    <source>
        <dbReference type="Google" id="ProtNLM"/>
    </source>
</evidence>
<keyword evidence="1" id="KW-0472">Membrane</keyword>